<feature type="non-terminal residue" evidence="3">
    <location>
        <position position="164"/>
    </location>
</feature>
<organism evidence="3">
    <name type="scientific">marine sediment metagenome</name>
    <dbReference type="NCBI Taxonomy" id="412755"/>
    <lineage>
        <taxon>unclassified sequences</taxon>
        <taxon>metagenomes</taxon>
        <taxon>ecological metagenomes</taxon>
    </lineage>
</organism>
<dbReference type="PANTHER" id="PTHR43366">
    <property type="entry name" value="PYRUVATE SYNTHASE SUBUNIT PORC"/>
    <property type="match status" value="1"/>
</dbReference>
<dbReference type="GO" id="GO:0016625">
    <property type="term" value="F:oxidoreductase activity, acting on the aldehyde or oxo group of donors, iron-sulfur protein as acceptor"/>
    <property type="evidence" value="ECO:0007669"/>
    <property type="project" value="InterPro"/>
</dbReference>
<dbReference type="AlphaFoldDB" id="X1GQJ2"/>
<keyword evidence="1" id="KW-0560">Oxidoreductase</keyword>
<protein>
    <recommendedName>
        <fullName evidence="2">Pyruvate/ketoisovalerate oxidoreductase catalytic domain-containing protein</fullName>
    </recommendedName>
</protein>
<evidence type="ECO:0000259" key="2">
    <source>
        <dbReference type="Pfam" id="PF01558"/>
    </source>
</evidence>
<dbReference type="Pfam" id="PF01558">
    <property type="entry name" value="POR"/>
    <property type="match status" value="1"/>
</dbReference>
<dbReference type="InterPro" id="IPR002869">
    <property type="entry name" value="Pyrv_flavodox_OxRed_cen"/>
</dbReference>
<evidence type="ECO:0000313" key="3">
    <source>
        <dbReference type="EMBL" id="GAH47130.1"/>
    </source>
</evidence>
<evidence type="ECO:0000256" key="1">
    <source>
        <dbReference type="ARBA" id="ARBA00023002"/>
    </source>
</evidence>
<dbReference type="PANTHER" id="PTHR43366:SF1">
    <property type="entry name" value="PYRUVATE SYNTHASE SUBUNIT PORC"/>
    <property type="match status" value="1"/>
</dbReference>
<dbReference type="EMBL" id="BARU01007745">
    <property type="protein sequence ID" value="GAH47130.1"/>
    <property type="molecule type" value="Genomic_DNA"/>
</dbReference>
<dbReference type="SUPFAM" id="SSF53323">
    <property type="entry name" value="Pyruvate-ferredoxin oxidoreductase, PFOR, domain III"/>
    <property type="match status" value="1"/>
</dbReference>
<dbReference type="InterPro" id="IPR051626">
    <property type="entry name" value="Oxidoreductase_gamma_subunit"/>
</dbReference>
<accession>X1GQJ2</accession>
<name>X1GQJ2_9ZZZZ</name>
<proteinExistence type="predicted"/>
<dbReference type="Gene3D" id="3.40.920.10">
    <property type="entry name" value="Pyruvate-ferredoxin oxidoreductase, PFOR, domain III"/>
    <property type="match status" value="1"/>
</dbReference>
<comment type="caution">
    <text evidence="3">The sequence shown here is derived from an EMBL/GenBank/DDBJ whole genome shotgun (WGS) entry which is preliminary data.</text>
</comment>
<sequence>MKMIEIRWHGRGGQGGVTAAELLAKAAYVDGYKGVQAFPFFGAERRGAAVKSFTRISDEEINVRSQVYTPNVVAVLDSTLLDFVDVTEGLKEGGKVIVNSPKSPKELDLATGHVYTYDGTGIALKLGLLVAGLPVVNTTMLGAFAKATGLVKIETVQKIICENW</sequence>
<dbReference type="NCBIfam" id="TIGR02175">
    <property type="entry name" value="PorC_KorC"/>
    <property type="match status" value="1"/>
</dbReference>
<gene>
    <name evidence="3" type="ORF">S03H2_15250</name>
</gene>
<dbReference type="InterPro" id="IPR011894">
    <property type="entry name" value="PorC_KorC"/>
</dbReference>
<feature type="domain" description="Pyruvate/ketoisovalerate oxidoreductase catalytic" evidence="2">
    <location>
        <begin position="12"/>
        <end position="163"/>
    </location>
</feature>
<reference evidence="3" key="1">
    <citation type="journal article" date="2014" name="Front. Microbiol.">
        <title>High frequency of phylogenetically diverse reductive dehalogenase-homologous genes in deep subseafloor sedimentary metagenomes.</title>
        <authorList>
            <person name="Kawai M."/>
            <person name="Futagami T."/>
            <person name="Toyoda A."/>
            <person name="Takaki Y."/>
            <person name="Nishi S."/>
            <person name="Hori S."/>
            <person name="Arai W."/>
            <person name="Tsubouchi T."/>
            <person name="Morono Y."/>
            <person name="Uchiyama I."/>
            <person name="Ito T."/>
            <person name="Fujiyama A."/>
            <person name="Inagaki F."/>
            <person name="Takami H."/>
        </authorList>
    </citation>
    <scope>NUCLEOTIDE SEQUENCE</scope>
    <source>
        <strain evidence="3">Expedition CK06-06</strain>
    </source>
</reference>
<dbReference type="InterPro" id="IPR019752">
    <property type="entry name" value="Pyrv/ketoisovalerate_OxRed_cat"/>
</dbReference>